<dbReference type="RefSeq" id="WP_007120203.1">
    <property type="nucleotide sequence ID" value="NZ_ABID01000004.1"/>
</dbReference>
<dbReference type="InterPro" id="IPR047687">
    <property type="entry name" value="OMA_tautomer-like"/>
</dbReference>
<dbReference type="PANTHER" id="PTHR43709:SF2">
    <property type="entry name" value="DUF453 DOMAIN PROTEIN (AFU_ORTHOLOGUE AFUA_6G00360)"/>
    <property type="match status" value="1"/>
</dbReference>
<dbReference type="NCBIfam" id="NF033377">
    <property type="entry name" value="OMA_tautomer"/>
    <property type="match status" value="1"/>
</dbReference>
<name>A0ABM9X4Z4_9RHOB</name>
<dbReference type="Proteomes" id="UP000003257">
    <property type="component" value="Unassembled WGS sequence"/>
</dbReference>
<reference evidence="3 4" key="1">
    <citation type="submission" date="2007-11" db="EMBL/GenBank/DDBJ databases">
        <authorList>
            <person name="Wagner-Dobler I."/>
            <person name="Ferriera S."/>
            <person name="Johnson J."/>
            <person name="Kravitz S."/>
            <person name="Beeson K."/>
            <person name="Sutton G."/>
            <person name="Rogers Y.-H."/>
            <person name="Friedman R."/>
            <person name="Frazier M."/>
            <person name="Venter J.C."/>
        </authorList>
    </citation>
    <scope>NUCLEOTIDE SEQUENCE [LARGE SCALE GENOMIC DNA]</scope>
    <source>
        <strain evidence="3 4">HEL-45</strain>
    </source>
</reference>
<dbReference type="SUPFAM" id="SSF54506">
    <property type="entry name" value="Diaminopimelate epimerase-like"/>
    <property type="match status" value="2"/>
</dbReference>
<comment type="similarity">
    <text evidence="1">Belongs to the PrpF family.</text>
</comment>
<dbReference type="EMBL" id="ABID01000004">
    <property type="protein sequence ID" value="EDQ04439.1"/>
    <property type="molecule type" value="Genomic_DNA"/>
</dbReference>
<organism evidence="3 4">
    <name type="scientific">Sulfitobacter indolifex HEL-45</name>
    <dbReference type="NCBI Taxonomy" id="391624"/>
    <lineage>
        <taxon>Bacteria</taxon>
        <taxon>Pseudomonadati</taxon>
        <taxon>Pseudomonadota</taxon>
        <taxon>Alphaproteobacteria</taxon>
        <taxon>Rhodobacterales</taxon>
        <taxon>Roseobacteraceae</taxon>
        <taxon>Sulfitobacter</taxon>
    </lineage>
</organism>
<accession>A0ABM9X4Z4</accession>
<dbReference type="Pfam" id="PF04303">
    <property type="entry name" value="PrpF"/>
    <property type="match status" value="1"/>
</dbReference>
<dbReference type="InterPro" id="IPR007400">
    <property type="entry name" value="PrpF-like"/>
</dbReference>
<gene>
    <name evidence="3" type="ORF">OIHEL45_15959</name>
</gene>
<dbReference type="PANTHER" id="PTHR43709">
    <property type="entry name" value="ACONITATE ISOMERASE-RELATED"/>
    <property type="match status" value="1"/>
</dbReference>
<sequence length="362" mass="37820">MTQTAIPYLFMRGGTSRGPYFNRADLPEDRETLAEVLLAVVGSGHPLNIDGIGGGAAVTTKVAMLSPSEDEWADVDYFFAQVSVEDRLVDFKPTCGNILSGVGPAAVEMGLVRPDGDVTDVKIHAINTGAKVLAKVLTPGGVLTYDGDTEIAGVPGAGAAVALNFMGVVGSSTGAFLPTGNIRDTFDGIEVTCMDVAMPMVIARATDFGLTGYESVAVLDANKDFFARMEAIRLQAGAAMGMGDVSKFVTPKFGLLAPARDGGTITTRYFMPWNTHPSMAVTGAQCLASCALTPGSVADGLLDRPTQSPADIVLEHASGTIDVLVDYETSEGFALNSAGLLRTARKLADGCVFVPSRIWEGR</sequence>
<keyword evidence="4" id="KW-1185">Reference proteome</keyword>
<comment type="caution">
    <text evidence="3">The sequence shown here is derived from an EMBL/GenBank/DDBJ whole genome shotgun (WGS) entry which is preliminary data.</text>
</comment>
<evidence type="ECO:0000313" key="3">
    <source>
        <dbReference type="EMBL" id="EDQ04439.1"/>
    </source>
</evidence>
<proteinExistence type="inferred from homology"/>
<evidence type="ECO:0000313" key="4">
    <source>
        <dbReference type="Proteomes" id="UP000003257"/>
    </source>
</evidence>
<evidence type="ECO:0000256" key="1">
    <source>
        <dbReference type="ARBA" id="ARBA00007673"/>
    </source>
</evidence>
<dbReference type="Gene3D" id="3.10.310.10">
    <property type="entry name" value="Diaminopimelate Epimerase, Chain A, domain 1"/>
    <property type="match status" value="2"/>
</dbReference>
<evidence type="ECO:0000256" key="2">
    <source>
        <dbReference type="ARBA" id="ARBA00023235"/>
    </source>
</evidence>
<evidence type="ECO:0008006" key="5">
    <source>
        <dbReference type="Google" id="ProtNLM"/>
    </source>
</evidence>
<keyword evidence="2" id="KW-0413">Isomerase</keyword>
<protein>
    <recommendedName>
        <fullName evidence="5">4-oxalomesaconate tautomerase</fullName>
    </recommendedName>
</protein>